<keyword evidence="6 9" id="KW-0732">Signal</keyword>
<dbReference type="InterPro" id="IPR051648">
    <property type="entry name" value="CWI-Assembly_Regulator"/>
</dbReference>
<accession>A0A1E4T1K0</accession>
<evidence type="ECO:0000256" key="2">
    <source>
        <dbReference type="ARBA" id="ARBA00004609"/>
    </source>
</evidence>
<evidence type="ECO:0000256" key="7">
    <source>
        <dbReference type="ARBA" id="ARBA00023180"/>
    </source>
</evidence>
<keyword evidence="7" id="KW-0325">Glycoprotein</keyword>
<dbReference type="AlphaFoldDB" id="A0A1E4T1K0"/>
<dbReference type="SUPFAM" id="SSF52058">
    <property type="entry name" value="L domain-like"/>
    <property type="match status" value="2"/>
</dbReference>
<feature type="region of interest" description="Disordered" evidence="8">
    <location>
        <begin position="364"/>
        <end position="407"/>
    </location>
</feature>
<comment type="subcellular location">
    <subcellularLocation>
        <location evidence="2">Cell membrane</location>
        <topology evidence="2">Lipid-anchor</topology>
        <topology evidence="2">GPI-anchor</topology>
    </subcellularLocation>
    <subcellularLocation>
        <location evidence="1">Secreted</location>
        <location evidence="1">Cell wall</location>
    </subcellularLocation>
</comment>
<evidence type="ECO:0000256" key="4">
    <source>
        <dbReference type="ARBA" id="ARBA00022512"/>
    </source>
</evidence>
<dbReference type="Gene3D" id="3.80.20.20">
    <property type="entry name" value="Receptor L-domain"/>
    <property type="match status" value="2"/>
</dbReference>
<evidence type="ECO:0000256" key="1">
    <source>
        <dbReference type="ARBA" id="ARBA00004191"/>
    </source>
</evidence>
<evidence type="ECO:0008006" key="12">
    <source>
        <dbReference type="Google" id="ProtNLM"/>
    </source>
</evidence>
<evidence type="ECO:0000256" key="6">
    <source>
        <dbReference type="ARBA" id="ARBA00022729"/>
    </source>
</evidence>
<evidence type="ECO:0000256" key="5">
    <source>
        <dbReference type="ARBA" id="ARBA00022525"/>
    </source>
</evidence>
<feature type="signal peptide" evidence="9">
    <location>
        <begin position="1"/>
        <end position="18"/>
    </location>
</feature>
<keyword evidence="11" id="KW-1185">Reference proteome</keyword>
<sequence>MQFKSIALLAAVVSSAFAAETTSLNSTLTSTTSIAIASGCSFKKTYTATAQSDLDELASCDAIKGDILITGDIGSASIANVKAIYGSLSIYNATSLSSFAADSLTTITEQLEFYRLTILSTVSFGSLVSVGSINWVTLPALTATGFSASVTDCQSLYISDTQLNSLDGFNPTTLETFNVNNNLDLATIESDIESVSSSLSVSYNGENTEVVFDKLAWANNMTFYSVSSISMSNITVVNSSAGFFESNVESLDFSTLTKIGGDLSVENNEELTDVDFSSLTSVGGGFVFINNTQLESVDKFDKLKSIAGAVIIEGDFANFTLPKLTSVRGGFTLESTGDLDCDSFDELYSKGYIDGDKYTCSASTSTSSSSSSTKSSTKSSSSGSASATASASDESTSTESSSSSAGGAIKTASVFGALSAMLLALL</sequence>
<dbReference type="GO" id="GO:0009986">
    <property type="term" value="C:cell surface"/>
    <property type="evidence" value="ECO:0007669"/>
    <property type="project" value="TreeGrafter"/>
</dbReference>
<evidence type="ECO:0000256" key="3">
    <source>
        <dbReference type="ARBA" id="ARBA00005798"/>
    </source>
</evidence>
<evidence type="ECO:0000256" key="8">
    <source>
        <dbReference type="SAM" id="MobiDB-lite"/>
    </source>
</evidence>
<dbReference type="PANTHER" id="PTHR31018:SF3">
    <property type="entry name" value="RECEPTOR PROTEIN-TYROSINE KINASE"/>
    <property type="match status" value="1"/>
</dbReference>
<evidence type="ECO:0000313" key="10">
    <source>
        <dbReference type="EMBL" id="ODV85633.1"/>
    </source>
</evidence>
<dbReference type="GO" id="GO:0009277">
    <property type="term" value="C:fungal-type cell wall"/>
    <property type="evidence" value="ECO:0007669"/>
    <property type="project" value="TreeGrafter"/>
</dbReference>
<dbReference type="STRING" id="983967.A0A1E4T1K0"/>
<keyword evidence="5" id="KW-0964">Secreted</keyword>
<dbReference type="OrthoDB" id="536881at2759"/>
<feature type="chain" id="PRO_5009163015" description="Receptor L-domain domain-containing protein" evidence="9">
    <location>
        <begin position="19"/>
        <end position="426"/>
    </location>
</feature>
<evidence type="ECO:0000313" key="11">
    <source>
        <dbReference type="Proteomes" id="UP000094801"/>
    </source>
</evidence>
<proteinExistence type="inferred from homology"/>
<dbReference type="GO" id="GO:0005886">
    <property type="term" value="C:plasma membrane"/>
    <property type="evidence" value="ECO:0007669"/>
    <property type="project" value="UniProtKB-SubCell"/>
</dbReference>
<keyword evidence="4" id="KW-0134">Cell wall</keyword>
<gene>
    <name evidence="10" type="ORF">CANARDRAFT_28391</name>
</gene>
<dbReference type="EMBL" id="KV453852">
    <property type="protein sequence ID" value="ODV85633.1"/>
    <property type="molecule type" value="Genomic_DNA"/>
</dbReference>
<evidence type="ECO:0000256" key="9">
    <source>
        <dbReference type="SAM" id="SignalP"/>
    </source>
</evidence>
<name>A0A1E4T1K0_9ASCO</name>
<dbReference type="InterPro" id="IPR036941">
    <property type="entry name" value="Rcpt_L-dom_sf"/>
</dbReference>
<dbReference type="PANTHER" id="PTHR31018">
    <property type="entry name" value="SPORULATION-SPECIFIC PROTEIN-RELATED"/>
    <property type="match status" value="1"/>
</dbReference>
<organism evidence="10 11">
    <name type="scientific">[Candida] arabinofermentans NRRL YB-2248</name>
    <dbReference type="NCBI Taxonomy" id="983967"/>
    <lineage>
        <taxon>Eukaryota</taxon>
        <taxon>Fungi</taxon>
        <taxon>Dikarya</taxon>
        <taxon>Ascomycota</taxon>
        <taxon>Saccharomycotina</taxon>
        <taxon>Pichiomycetes</taxon>
        <taxon>Pichiales</taxon>
        <taxon>Pichiaceae</taxon>
        <taxon>Ogataea</taxon>
        <taxon>Ogataea/Candida clade</taxon>
    </lineage>
</organism>
<reference evidence="11" key="1">
    <citation type="submission" date="2016-04" db="EMBL/GenBank/DDBJ databases">
        <title>Comparative genomics of biotechnologically important yeasts.</title>
        <authorList>
            <consortium name="DOE Joint Genome Institute"/>
            <person name="Riley R."/>
            <person name="Haridas S."/>
            <person name="Wolfe K.H."/>
            <person name="Lopes M.R."/>
            <person name="Hittinger C.T."/>
            <person name="Goker M."/>
            <person name="Salamov A."/>
            <person name="Wisecaver J."/>
            <person name="Long T.M."/>
            <person name="Aerts A.L."/>
            <person name="Barry K."/>
            <person name="Choi C."/>
            <person name="Clum A."/>
            <person name="Coughlan A.Y."/>
            <person name="Deshpande S."/>
            <person name="Douglass A.P."/>
            <person name="Hanson S.J."/>
            <person name="Klenk H.-P."/>
            <person name="Labutti K."/>
            <person name="Lapidus A."/>
            <person name="Lindquist E."/>
            <person name="Lipzen A."/>
            <person name="Meier-Kolthoff J.P."/>
            <person name="Ohm R.A."/>
            <person name="Otillar R.P."/>
            <person name="Pangilinan J."/>
            <person name="Peng Y."/>
            <person name="Rokas A."/>
            <person name="Rosa C.A."/>
            <person name="Scheuner C."/>
            <person name="Sibirny A.A."/>
            <person name="Slot J.C."/>
            <person name="Stielow J.B."/>
            <person name="Sun H."/>
            <person name="Kurtzman C.P."/>
            <person name="Blackwell M."/>
            <person name="Grigoriev I.V."/>
            <person name="Jeffries T.W."/>
        </authorList>
    </citation>
    <scope>NUCLEOTIDE SEQUENCE [LARGE SCALE GENOMIC DNA]</scope>
    <source>
        <strain evidence="11">NRRL YB-2248</strain>
    </source>
</reference>
<dbReference type="GO" id="GO:0031505">
    <property type="term" value="P:fungal-type cell wall organization"/>
    <property type="evidence" value="ECO:0007669"/>
    <property type="project" value="TreeGrafter"/>
</dbReference>
<comment type="similarity">
    <text evidence="3">Belongs to the SPS2 family.</text>
</comment>
<protein>
    <recommendedName>
        <fullName evidence="12">Receptor L-domain domain-containing protein</fullName>
    </recommendedName>
</protein>
<dbReference type="Proteomes" id="UP000094801">
    <property type="component" value="Unassembled WGS sequence"/>
</dbReference>